<accession>A0A3B0W9G9</accession>
<reference evidence="2" key="1">
    <citation type="submission" date="2018-06" db="EMBL/GenBank/DDBJ databases">
        <authorList>
            <person name="Zhirakovskaya E."/>
        </authorList>
    </citation>
    <scope>NUCLEOTIDE SEQUENCE</scope>
</reference>
<evidence type="ECO:0000259" key="1">
    <source>
        <dbReference type="PROSITE" id="PS50164"/>
    </source>
</evidence>
<proteinExistence type="predicted"/>
<sequence length="94" mass="11276">MSCIYILTNVQNTVLYIGVTSDLISRVFQHRTHAVEGFTKKYNVTKFVYFEQFEDMNTAIQREKTLKKWLKNWKEELVTAVNPNWDDLWDEIIQ</sequence>
<feature type="domain" description="GIY-YIG" evidence="1">
    <location>
        <begin position="1"/>
        <end position="76"/>
    </location>
</feature>
<dbReference type="SUPFAM" id="SSF82771">
    <property type="entry name" value="GIY-YIG endonuclease"/>
    <property type="match status" value="1"/>
</dbReference>
<dbReference type="PANTHER" id="PTHR34477:SF5">
    <property type="entry name" value="BSL5627 PROTEIN"/>
    <property type="match status" value="1"/>
</dbReference>
<dbReference type="Pfam" id="PF01541">
    <property type="entry name" value="GIY-YIG"/>
    <property type="match status" value="1"/>
</dbReference>
<dbReference type="InterPro" id="IPR050190">
    <property type="entry name" value="UPF0213_domain"/>
</dbReference>
<dbReference type="PROSITE" id="PS50164">
    <property type="entry name" value="GIY_YIG"/>
    <property type="match status" value="1"/>
</dbReference>
<dbReference type="PANTHER" id="PTHR34477">
    <property type="entry name" value="UPF0213 PROTEIN YHBQ"/>
    <property type="match status" value="1"/>
</dbReference>
<organism evidence="2">
    <name type="scientific">hydrothermal vent metagenome</name>
    <dbReference type="NCBI Taxonomy" id="652676"/>
    <lineage>
        <taxon>unclassified sequences</taxon>
        <taxon>metagenomes</taxon>
        <taxon>ecological metagenomes</taxon>
    </lineage>
</organism>
<dbReference type="EMBL" id="UOFB01000189">
    <property type="protein sequence ID" value="VAW47327.1"/>
    <property type="molecule type" value="Genomic_DNA"/>
</dbReference>
<gene>
    <name evidence="2" type="ORF">MNBD_GAMMA04-550</name>
</gene>
<protein>
    <submittedName>
        <fullName evidence="2">Excinuclease ABC, C subunit-like</fullName>
    </submittedName>
</protein>
<dbReference type="CDD" id="cd10448">
    <property type="entry name" value="GIY-YIG_unchar_3"/>
    <property type="match status" value="1"/>
</dbReference>
<name>A0A3B0W9G9_9ZZZZ</name>
<dbReference type="InterPro" id="IPR035901">
    <property type="entry name" value="GIY-YIG_endonuc_sf"/>
</dbReference>
<dbReference type="Gene3D" id="3.40.1440.10">
    <property type="entry name" value="GIY-YIG endonuclease"/>
    <property type="match status" value="1"/>
</dbReference>
<evidence type="ECO:0000313" key="2">
    <source>
        <dbReference type="EMBL" id="VAW47327.1"/>
    </source>
</evidence>
<dbReference type="AlphaFoldDB" id="A0A3B0W9G9"/>
<dbReference type="InterPro" id="IPR000305">
    <property type="entry name" value="GIY-YIG_endonuc"/>
</dbReference>